<feature type="region of interest" description="Disordered" evidence="4">
    <location>
        <begin position="22"/>
        <end position="68"/>
    </location>
</feature>
<keyword evidence="1" id="KW-0472">Membrane</keyword>
<dbReference type="InterPro" id="IPR005565">
    <property type="entry name" value="Hemolysn_activator_HlyB_C"/>
</dbReference>
<keyword evidence="3" id="KW-0998">Cell outer membrane</keyword>
<evidence type="ECO:0000256" key="4">
    <source>
        <dbReference type="SAM" id="MobiDB-lite"/>
    </source>
</evidence>
<sequence>MKHHTRTAVGLLIAATAGHALAAPQTTQPSTLQSQEQRTERYYLQREQSQPQAPAADPVADTAPAATTAPAEGDVRFVLREVRFGESAFLPADELAAIAAPYTGREVGMADLQALVAEVNRRYAQRGVTTARAVLGHQAIQGGVLQVELVEGRLGELQIEGEAQTREAFIRKRIHQQPGDVVDSDRLRDDLVYLNRTSDVQAQALLRPGAQVGQTDVVLHANEVDRRYLDVFVDNAGVDSTGRERIGLQGFVNGLAGINDRLSASLAYAEGGLEGQASYSGIVNRRNGRLGLSWSRSQINLVNGAYRDLDITGESQALTVDFTQPLVATRTWLVQAIASAGRTESSTDIADERISETESTIATLGASASRRSPGREWTLTQVVSRLRSEEPLLGSRSFVTAVGGLGYLQKIGQSRYLVRVNSGWQYSNDDVLPSGNLFQIGGVGSVRGYERGVLSGPRGYFVGAELHRSFGESLDGYAFVDHGSVSSDFPGAQDITGTGIGASFQKRWFSASVDVSHPLDEVLNEQDSVRVDFRLTARWQ</sequence>
<evidence type="ECO:0000259" key="6">
    <source>
        <dbReference type="Pfam" id="PF03865"/>
    </source>
</evidence>
<accession>A0ABM8DCZ8</accession>
<dbReference type="Gene3D" id="2.40.160.50">
    <property type="entry name" value="membrane protein fhac: a member of the omp85/tpsb transporter family"/>
    <property type="match status" value="1"/>
</dbReference>
<dbReference type="PANTHER" id="PTHR34597:SF1">
    <property type="entry name" value="HEME_HEMOPEXIN TRANSPORTER PROTEIN HUXB"/>
    <property type="match status" value="1"/>
</dbReference>
<evidence type="ECO:0000256" key="1">
    <source>
        <dbReference type="ARBA" id="ARBA00022452"/>
    </source>
</evidence>
<organism evidence="8 9">
    <name type="scientific">Lysobacter auxotrophicus</name>
    <dbReference type="NCBI Taxonomy" id="2992573"/>
    <lineage>
        <taxon>Bacteria</taxon>
        <taxon>Pseudomonadati</taxon>
        <taxon>Pseudomonadota</taxon>
        <taxon>Gammaproteobacteria</taxon>
        <taxon>Lysobacterales</taxon>
        <taxon>Lysobacteraceae</taxon>
        <taxon>Lysobacter</taxon>
    </lineage>
</organism>
<dbReference type="InterPro" id="IPR051544">
    <property type="entry name" value="TPS_OM_transporter"/>
</dbReference>
<evidence type="ECO:0000256" key="5">
    <source>
        <dbReference type="SAM" id="SignalP"/>
    </source>
</evidence>
<dbReference type="Proteomes" id="UP001317822">
    <property type="component" value="Chromosome"/>
</dbReference>
<evidence type="ECO:0000256" key="2">
    <source>
        <dbReference type="ARBA" id="ARBA00022692"/>
    </source>
</evidence>
<feature type="domain" description="Polypeptide-transport-associated ShlB-type" evidence="7">
    <location>
        <begin position="77"/>
        <end position="152"/>
    </location>
</feature>
<feature type="chain" id="PRO_5046807838" evidence="5">
    <location>
        <begin position="23"/>
        <end position="540"/>
    </location>
</feature>
<feature type="domain" description="Haemolysin activator HlyB C-terminal" evidence="6">
    <location>
        <begin position="213"/>
        <end position="503"/>
    </location>
</feature>
<proteinExistence type="predicted"/>
<dbReference type="InterPro" id="IPR013686">
    <property type="entry name" value="Polypept-transport_assoc_ShlB"/>
</dbReference>
<protein>
    <submittedName>
        <fullName evidence="8">BamA/TamA family outer membrane protein</fullName>
    </submittedName>
</protein>
<evidence type="ECO:0000313" key="8">
    <source>
        <dbReference type="EMBL" id="BDU16416.1"/>
    </source>
</evidence>
<feature type="compositionally biased region" description="Low complexity" evidence="4">
    <location>
        <begin position="50"/>
        <end position="68"/>
    </location>
</feature>
<keyword evidence="2" id="KW-0812">Transmembrane</keyword>
<keyword evidence="9" id="KW-1185">Reference proteome</keyword>
<evidence type="ECO:0000256" key="3">
    <source>
        <dbReference type="ARBA" id="ARBA00023237"/>
    </source>
</evidence>
<evidence type="ECO:0000259" key="7">
    <source>
        <dbReference type="Pfam" id="PF08479"/>
    </source>
</evidence>
<dbReference type="RefSeq" id="WP_281781800.1">
    <property type="nucleotide sequence ID" value="NZ_AP027041.1"/>
</dbReference>
<dbReference type="EMBL" id="AP027041">
    <property type="protein sequence ID" value="BDU16416.1"/>
    <property type="molecule type" value="Genomic_DNA"/>
</dbReference>
<keyword evidence="5" id="KW-0732">Signal</keyword>
<dbReference type="PANTHER" id="PTHR34597">
    <property type="entry name" value="SLR1661 PROTEIN"/>
    <property type="match status" value="1"/>
</dbReference>
<dbReference type="Pfam" id="PF03865">
    <property type="entry name" value="ShlB"/>
    <property type="match status" value="1"/>
</dbReference>
<feature type="compositionally biased region" description="Low complexity" evidence="4">
    <location>
        <begin position="22"/>
        <end position="36"/>
    </location>
</feature>
<feature type="signal peptide" evidence="5">
    <location>
        <begin position="1"/>
        <end position="22"/>
    </location>
</feature>
<gene>
    <name evidence="8" type="ORF">LA521A_16170</name>
</gene>
<name>A0ABM8DCZ8_9GAMM</name>
<dbReference type="Pfam" id="PF08479">
    <property type="entry name" value="POTRA_2"/>
    <property type="match status" value="1"/>
</dbReference>
<evidence type="ECO:0000313" key="9">
    <source>
        <dbReference type="Proteomes" id="UP001317822"/>
    </source>
</evidence>
<keyword evidence="1" id="KW-1134">Transmembrane beta strand</keyword>
<dbReference type="Gene3D" id="3.10.20.310">
    <property type="entry name" value="membrane protein fhac"/>
    <property type="match status" value="1"/>
</dbReference>
<reference evidence="8 9" key="1">
    <citation type="journal article" date="2023" name="Int. J. Syst. Evol. Microbiol.">
        <title>Physiological and genomic analyses of cobalamin (vitamin B12)-auxotrophy of Lysobacter auxotrophicus sp. nov., a methionine-auxotrophic chitinolytic bacterium isolated from chitin-treated soil.</title>
        <authorList>
            <person name="Saito A."/>
            <person name="Dohra H."/>
            <person name="Hamada M."/>
            <person name="Moriuchi R."/>
            <person name="Kotsuchibashi Y."/>
            <person name="Mori K."/>
        </authorList>
    </citation>
    <scope>NUCLEOTIDE SEQUENCE [LARGE SCALE GENOMIC DNA]</scope>
    <source>
        <strain evidence="8 9">5-21a</strain>
    </source>
</reference>